<dbReference type="InterPro" id="IPR038670">
    <property type="entry name" value="HslJ-like_sf"/>
</dbReference>
<dbReference type="PANTHER" id="PTHR35535:SF1">
    <property type="entry name" value="HEAT SHOCK PROTEIN HSLJ"/>
    <property type="match status" value="1"/>
</dbReference>
<proteinExistence type="predicted"/>
<dbReference type="RefSeq" id="WP_185274336.1">
    <property type="nucleotide sequence ID" value="NZ_CP055156.1"/>
</dbReference>
<dbReference type="PANTHER" id="PTHR35535">
    <property type="entry name" value="HEAT SHOCK PROTEIN HSLJ"/>
    <property type="match status" value="1"/>
</dbReference>
<name>A0A7G7G8K2_9BACT</name>
<evidence type="ECO:0000313" key="3">
    <source>
        <dbReference type="Proteomes" id="UP000515237"/>
    </source>
</evidence>
<dbReference type="InterPro" id="IPR005184">
    <property type="entry name" value="DUF306_Meta_HslJ"/>
</dbReference>
<keyword evidence="3" id="KW-1185">Reference proteome</keyword>
<dbReference type="Gene3D" id="2.40.128.270">
    <property type="match status" value="1"/>
</dbReference>
<reference evidence="2 3" key="1">
    <citation type="journal article" date="2018" name="Int. J. Syst. Evol. Microbiol.">
        <title>Adhaeribacter swui sp. nov., isolated from wet mud.</title>
        <authorList>
            <person name="Kim D.U."/>
            <person name="Kim K.W."/>
            <person name="Kang M.S."/>
            <person name="Kim J.Y."/>
            <person name="Jang J.H."/>
            <person name="Kim M.K."/>
        </authorList>
    </citation>
    <scope>NUCLEOTIDE SEQUENCE [LARGE SCALE GENOMIC DNA]</scope>
    <source>
        <strain evidence="2 3">KCTC 52873</strain>
    </source>
</reference>
<gene>
    <name evidence="2" type="ORF">HUW51_12420</name>
</gene>
<feature type="domain" description="DUF306" evidence="1">
    <location>
        <begin position="33"/>
        <end position="134"/>
    </location>
</feature>
<accession>A0A7G7G8K2</accession>
<sequence>MNSLFVRVVFAAIVLTFWACSVNSKRSYISNISLESGKWVLIDLNGEEVVKQNSERPIYLEFNGTDQKVAGFAGCNRLFGAYSNQGSTISFSRVSSTKLICPDYELENNFVASLQRINRYQIDGEKLLLFNQNNLIATLRLLTD</sequence>
<organism evidence="2 3">
    <name type="scientific">Adhaeribacter swui</name>
    <dbReference type="NCBI Taxonomy" id="2086471"/>
    <lineage>
        <taxon>Bacteria</taxon>
        <taxon>Pseudomonadati</taxon>
        <taxon>Bacteroidota</taxon>
        <taxon>Cytophagia</taxon>
        <taxon>Cytophagales</taxon>
        <taxon>Hymenobacteraceae</taxon>
        <taxon>Adhaeribacter</taxon>
    </lineage>
</organism>
<evidence type="ECO:0000313" key="2">
    <source>
        <dbReference type="EMBL" id="QNF33486.1"/>
    </source>
</evidence>
<evidence type="ECO:0000259" key="1">
    <source>
        <dbReference type="Pfam" id="PF03724"/>
    </source>
</evidence>
<dbReference type="AlphaFoldDB" id="A0A7G7G8K2"/>
<dbReference type="EMBL" id="CP055156">
    <property type="protein sequence ID" value="QNF33486.1"/>
    <property type="molecule type" value="Genomic_DNA"/>
</dbReference>
<dbReference type="InterPro" id="IPR053147">
    <property type="entry name" value="Hsp_HslJ-like"/>
</dbReference>
<dbReference type="Pfam" id="PF03724">
    <property type="entry name" value="META"/>
    <property type="match status" value="1"/>
</dbReference>
<dbReference type="KEGG" id="aswu:HUW51_12420"/>
<dbReference type="Proteomes" id="UP000515237">
    <property type="component" value="Chromosome"/>
</dbReference>
<protein>
    <submittedName>
        <fullName evidence="2">META domain-containing protein</fullName>
    </submittedName>
</protein>